<feature type="non-terminal residue" evidence="3">
    <location>
        <position position="275"/>
    </location>
</feature>
<feature type="domain" description="Heterokaryon incompatibility" evidence="1">
    <location>
        <begin position="22"/>
        <end position="109"/>
    </location>
</feature>
<feature type="domain" description="DUF8212" evidence="2">
    <location>
        <begin position="236"/>
        <end position="269"/>
    </location>
</feature>
<dbReference type="Pfam" id="PF26640">
    <property type="entry name" value="DUF8212"/>
    <property type="match status" value="1"/>
</dbReference>
<name>A0A9P4UWY9_9PLEO</name>
<dbReference type="PANTHER" id="PTHR10622">
    <property type="entry name" value="HET DOMAIN-CONTAINING PROTEIN"/>
    <property type="match status" value="1"/>
</dbReference>
<dbReference type="EMBL" id="ML996235">
    <property type="protein sequence ID" value="KAF2729794.1"/>
    <property type="molecule type" value="Genomic_DNA"/>
</dbReference>
<comment type="caution">
    <text evidence="3">The sequence shown here is derived from an EMBL/GenBank/DDBJ whole genome shotgun (WGS) entry which is preliminary data.</text>
</comment>
<gene>
    <name evidence="3" type="ORF">EJ04DRAFT_475020</name>
</gene>
<evidence type="ECO:0000313" key="4">
    <source>
        <dbReference type="Proteomes" id="UP000799444"/>
    </source>
</evidence>
<dbReference type="AlphaFoldDB" id="A0A9P4UWY9"/>
<dbReference type="Pfam" id="PF06985">
    <property type="entry name" value="HET"/>
    <property type="match status" value="1"/>
</dbReference>
<dbReference type="PANTHER" id="PTHR10622:SF10">
    <property type="entry name" value="HET DOMAIN-CONTAINING PROTEIN"/>
    <property type="match status" value="1"/>
</dbReference>
<sequence length="275" mass="31891">MWLLDTTTLRLHEFFGDRVPPYAILSHAWSDDEVLFHEMQSISLEEIKDQPRYTKVLSFCVVAKAGGLGYGWLDSCCIDKRSSAELTEAINSMYQWYRDAKVCFIYLADVPPGMTEHDDRQRRAFASSKWFSRSWTLQELVASKERVFLAQDWTEIRNNLTATRDSVGDIEDFISEITGVDTKVLRDNSKLREKCIAERMSWASRRRATRSEDRVYSLMGIFEVNMAVLYGEGEEHAFKRLQEEIMKTSFDQSIFAWRGPYKSSGLLAHSPDDFK</sequence>
<dbReference type="Proteomes" id="UP000799444">
    <property type="component" value="Unassembled WGS sequence"/>
</dbReference>
<keyword evidence="4" id="KW-1185">Reference proteome</keyword>
<dbReference type="OrthoDB" id="20872at2759"/>
<evidence type="ECO:0008006" key="5">
    <source>
        <dbReference type="Google" id="ProtNLM"/>
    </source>
</evidence>
<reference evidence="3" key="1">
    <citation type="journal article" date="2020" name="Stud. Mycol.">
        <title>101 Dothideomycetes genomes: a test case for predicting lifestyles and emergence of pathogens.</title>
        <authorList>
            <person name="Haridas S."/>
            <person name="Albert R."/>
            <person name="Binder M."/>
            <person name="Bloem J."/>
            <person name="Labutti K."/>
            <person name="Salamov A."/>
            <person name="Andreopoulos B."/>
            <person name="Baker S."/>
            <person name="Barry K."/>
            <person name="Bills G."/>
            <person name="Bluhm B."/>
            <person name="Cannon C."/>
            <person name="Castanera R."/>
            <person name="Culley D."/>
            <person name="Daum C."/>
            <person name="Ezra D."/>
            <person name="Gonzalez J."/>
            <person name="Henrissat B."/>
            <person name="Kuo A."/>
            <person name="Liang C."/>
            <person name="Lipzen A."/>
            <person name="Lutzoni F."/>
            <person name="Magnuson J."/>
            <person name="Mondo S."/>
            <person name="Nolan M."/>
            <person name="Ohm R."/>
            <person name="Pangilinan J."/>
            <person name="Park H.-J."/>
            <person name="Ramirez L."/>
            <person name="Alfaro M."/>
            <person name="Sun H."/>
            <person name="Tritt A."/>
            <person name="Yoshinaga Y."/>
            <person name="Zwiers L.-H."/>
            <person name="Turgeon B."/>
            <person name="Goodwin S."/>
            <person name="Spatafora J."/>
            <person name="Crous P."/>
            <person name="Grigoriev I."/>
        </authorList>
    </citation>
    <scope>NUCLEOTIDE SEQUENCE</scope>
    <source>
        <strain evidence="3">CBS 125425</strain>
    </source>
</reference>
<evidence type="ECO:0000313" key="3">
    <source>
        <dbReference type="EMBL" id="KAF2729794.1"/>
    </source>
</evidence>
<evidence type="ECO:0000259" key="1">
    <source>
        <dbReference type="Pfam" id="PF06985"/>
    </source>
</evidence>
<organism evidence="3 4">
    <name type="scientific">Polyplosphaeria fusca</name>
    <dbReference type="NCBI Taxonomy" id="682080"/>
    <lineage>
        <taxon>Eukaryota</taxon>
        <taxon>Fungi</taxon>
        <taxon>Dikarya</taxon>
        <taxon>Ascomycota</taxon>
        <taxon>Pezizomycotina</taxon>
        <taxon>Dothideomycetes</taxon>
        <taxon>Pleosporomycetidae</taxon>
        <taxon>Pleosporales</taxon>
        <taxon>Tetraplosphaeriaceae</taxon>
        <taxon>Polyplosphaeria</taxon>
    </lineage>
</organism>
<accession>A0A9P4UWY9</accession>
<proteinExistence type="predicted"/>
<protein>
    <recommendedName>
        <fullName evidence="5">Heterokaryon incompatibility domain-containing protein</fullName>
    </recommendedName>
</protein>
<evidence type="ECO:0000259" key="2">
    <source>
        <dbReference type="Pfam" id="PF26640"/>
    </source>
</evidence>
<dbReference type="InterPro" id="IPR010730">
    <property type="entry name" value="HET"/>
</dbReference>
<dbReference type="InterPro" id="IPR058525">
    <property type="entry name" value="DUF8212"/>
</dbReference>